<dbReference type="Pfam" id="PF00563">
    <property type="entry name" value="EAL"/>
    <property type="match status" value="1"/>
</dbReference>
<name>A0A8J7G0D2_9NEIS</name>
<dbReference type="Gene3D" id="3.30.110.200">
    <property type="match status" value="1"/>
</dbReference>
<evidence type="ECO:0000259" key="4">
    <source>
        <dbReference type="PROSITE" id="PS50887"/>
    </source>
</evidence>
<feature type="transmembrane region" description="Helical" evidence="1">
    <location>
        <begin position="150"/>
        <end position="169"/>
    </location>
</feature>
<feature type="domain" description="HAMP" evidence="3">
    <location>
        <begin position="170"/>
        <end position="221"/>
    </location>
</feature>
<evidence type="ECO:0000313" key="5">
    <source>
        <dbReference type="EMBL" id="MBE9609023.1"/>
    </source>
</evidence>
<sequence length="636" mass="70354">MSLFRQVWLMILGSALLAFIVALSVSTYSARDYLQTQLYTQSSDNATALALSLSQHAADPEMLALTTNALFDSGHFEQIVIKDPRGKVLLDLRNRELPQAVPQWFIARFPIAVRAGEAMISSGWKQAGKVEIRAHSRFAYESLWQGARRLFFWMLLGGVLTGLLMHFVLRAVRQPMLQIMQQAVAISERRFIHVPMPAYVELRPMAAAMNSMVERVKGMLEEQSAQIEQLEKDANHDPVTGLANRAYFIGRLSSELGDEDSRPEGMLYLLRLKDLAGVNRDLGRQATDRLLAELAVTLAGLADEQDNWQAARLNGADFALLAAGQEADEPFARHLLAQVLALLPERADLLCLGCCDYQQGDTVGSLLARADTALVQAESDVANPLRIALASGRRSSRPSEQWREWLQDAIATDGFAAASFDVLDFAGHRVHRELVLRLADPASGALYPAGTFIPFAARFGLLPQLDLAAVRLGVRELLASAEDIAINLSPQSLHDLGFRRELQRLLQGVPATHCQRLCFEVPEQALSEDQETLATFAAEMQHLGVRVGIEHFGRQIGSMPRLYDLQLAYLKIAGSYIHDINAHAGNQQLIKALLGMARPLGCKVYAELVRSEAEWQTLRELALDGYTGPFTAERKV</sequence>
<dbReference type="GO" id="GO:0071111">
    <property type="term" value="F:cyclic-guanylate-specific phosphodiesterase activity"/>
    <property type="evidence" value="ECO:0007669"/>
    <property type="project" value="InterPro"/>
</dbReference>
<reference evidence="5 6" key="1">
    <citation type="submission" date="2020-10" db="EMBL/GenBank/DDBJ databases">
        <title>The genome sequence of Chitinilyticum litopenaei 4Y14.</title>
        <authorList>
            <person name="Liu Y."/>
        </authorList>
    </citation>
    <scope>NUCLEOTIDE SEQUENCE [LARGE SCALE GENOMIC DNA]</scope>
    <source>
        <strain evidence="5 6">4Y14</strain>
    </source>
</reference>
<dbReference type="InterPro" id="IPR035919">
    <property type="entry name" value="EAL_sf"/>
</dbReference>
<evidence type="ECO:0000259" key="2">
    <source>
        <dbReference type="PROSITE" id="PS50883"/>
    </source>
</evidence>
<dbReference type="Pfam" id="PF00990">
    <property type="entry name" value="GGDEF"/>
    <property type="match status" value="1"/>
</dbReference>
<dbReference type="EMBL" id="JADFUA010000003">
    <property type="protein sequence ID" value="MBE9609023.1"/>
    <property type="molecule type" value="Genomic_DNA"/>
</dbReference>
<dbReference type="PROSITE" id="PS50883">
    <property type="entry name" value="EAL"/>
    <property type="match status" value="1"/>
</dbReference>
<dbReference type="SUPFAM" id="SSF55073">
    <property type="entry name" value="Nucleotide cyclase"/>
    <property type="match status" value="1"/>
</dbReference>
<evidence type="ECO:0000313" key="6">
    <source>
        <dbReference type="Proteomes" id="UP000604481"/>
    </source>
</evidence>
<dbReference type="Proteomes" id="UP000604481">
    <property type="component" value="Unassembled WGS sequence"/>
</dbReference>
<dbReference type="PROSITE" id="PS50885">
    <property type="entry name" value="HAMP"/>
    <property type="match status" value="1"/>
</dbReference>
<dbReference type="InterPro" id="IPR050706">
    <property type="entry name" value="Cyclic-di-GMP_PDE-like"/>
</dbReference>
<dbReference type="InterPro" id="IPR003660">
    <property type="entry name" value="HAMP_dom"/>
</dbReference>
<keyword evidence="1" id="KW-1133">Transmembrane helix</keyword>
<evidence type="ECO:0000256" key="1">
    <source>
        <dbReference type="SAM" id="Phobius"/>
    </source>
</evidence>
<organism evidence="5 6">
    <name type="scientific">Chitinilyticum piscinae</name>
    <dbReference type="NCBI Taxonomy" id="2866724"/>
    <lineage>
        <taxon>Bacteria</taxon>
        <taxon>Pseudomonadati</taxon>
        <taxon>Pseudomonadota</taxon>
        <taxon>Betaproteobacteria</taxon>
        <taxon>Neisseriales</taxon>
        <taxon>Chitinibacteraceae</taxon>
        <taxon>Chitinilyticum</taxon>
    </lineage>
</organism>
<dbReference type="Gene3D" id="3.20.20.450">
    <property type="entry name" value="EAL domain"/>
    <property type="match status" value="1"/>
</dbReference>
<feature type="domain" description="GGDEF" evidence="4">
    <location>
        <begin position="263"/>
        <end position="390"/>
    </location>
</feature>
<dbReference type="InterPro" id="IPR042461">
    <property type="entry name" value="LapD_MoxY_peri_C"/>
</dbReference>
<dbReference type="Gene3D" id="6.20.270.20">
    <property type="entry name" value="LapD/MoxY periplasmic domain"/>
    <property type="match status" value="1"/>
</dbReference>
<proteinExistence type="predicted"/>
<dbReference type="InterPro" id="IPR000160">
    <property type="entry name" value="GGDEF_dom"/>
</dbReference>
<dbReference type="PANTHER" id="PTHR33121:SF23">
    <property type="entry name" value="CYCLIC DI-GMP PHOSPHODIESTERASE PDEB"/>
    <property type="match status" value="1"/>
</dbReference>
<dbReference type="GO" id="GO:0016020">
    <property type="term" value="C:membrane"/>
    <property type="evidence" value="ECO:0007669"/>
    <property type="project" value="InterPro"/>
</dbReference>
<accession>A0A8J7G0D2</accession>
<dbReference type="AlphaFoldDB" id="A0A8J7G0D2"/>
<dbReference type="CDD" id="cd01948">
    <property type="entry name" value="EAL"/>
    <property type="match status" value="1"/>
</dbReference>
<dbReference type="PANTHER" id="PTHR33121">
    <property type="entry name" value="CYCLIC DI-GMP PHOSPHODIESTERASE PDEF"/>
    <property type="match status" value="1"/>
</dbReference>
<dbReference type="SUPFAM" id="SSF141868">
    <property type="entry name" value="EAL domain-like"/>
    <property type="match status" value="1"/>
</dbReference>
<keyword evidence="6" id="KW-1185">Reference proteome</keyword>
<dbReference type="SMART" id="SM00052">
    <property type="entry name" value="EAL"/>
    <property type="match status" value="1"/>
</dbReference>
<feature type="transmembrane region" description="Helical" evidence="1">
    <location>
        <begin position="6"/>
        <end position="25"/>
    </location>
</feature>
<dbReference type="PROSITE" id="PS50887">
    <property type="entry name" value="GGDEF"/>
    <property type="match status" value="1"/>
</dbReference>
<dbReference type="InterPro" id="IPR043128">
    <property type="entry name" value="Rev_trsase/Diguanyl_cyclase"/>
</dbReference>
<dbReference type="Pfam" id="PF16448">
    <property type="entry name" value="LapD_MoxY_N"/>
    <property type="match status" value="1"/>
</dbReference>
<protein>
    <submittedName>
        <fullName evidence="5">EAL domain-containing protein</fullName>
    </submittedName>
</protein>
<dbReference type="RefSeq" id="WP_194115548.1">
    <property type="nucleotide sequence ID" value="NZ_JADFUA010000003.1"/>
</dbReference>
<feature type="domain" description="EAL" evidence="2">
    <location>
        <begin position="399"/>
        <end position="636"/>
    </location>
</feature>
<keyword evidence="1" id="KW-0812">Transmembrane</keyword>
<dbReference type="InterPro" id="IPR001633">
    <property type="entry name" value="EAL_dom"/>
</dbReference>
<evidence type="ECO:0000259" key="3">
    <source>
        <dbReference type="PROSITE" id="PS50885"/>
    </source>
</evidence>
<dbReference type="InterPro" id="IPR032244">
    <property type="entry name" value="LapD_MoxY_N"/>
</dbReference>
<keyword evidence="1" id="KW-0472">Membrane</keyword>
<gene>
    <name evidence="5" type="ORF">INR99_06660</name>
</gene>
<dbReference type="GO" id="GO:0007165">
    <property type="term" value="P:signal transduction"/>
    <property type="evidence" value="ECO:0007669"/>
    <property type="project" value="InterPro"/>
</dbReference>
<dbReference type="SMART" id="SM00267">
    <property type="entry name" value="GGDEF"/>
    <property type="match status" value="1"/>
</dbReference>
<dbReference type="InterPro" id="IPR029787">
    <property type="entry name" value="Nucleotide_cyclase"/>
</dbReference>
<comment type="caution">
    <text evidence="5">The sequence shown here is derived from an EMBL/GenBank/DDBJ whole genome shotgun (WGS) entry which is preliminary data.</text>
</comment>
<dbReference type="Gene3D" id="3.30.70.270">
    <property type="match status" value="1"/>
</dbReference>